<organism evidence="2 3">
    <name type="scientific">Actinacidiphila bryophytorum</name>
    <dbReference type="NCBI Taxonomy" id="1436133"/>
    <lineage>
        <taxon>Bacteria</taxon>
        <taxon>Bacillati</taxon>
        <taxon>Actinomycetota</taxon>
        <taxon>Actinomycetes</taxon>
        <taxon>Kitasatosporales</taxon>
        <taxon>Streptomycetaceae</taxon>
        <taxon>Actinacidiphila</taxon>
    </lineage>
</organism>
<dbReference type="AlphaFoldDB" id="A0A9W4H1H1"/>
<dbReference type="Proteomes" id="UP001153328">
    <property type="component" value="Unassembled WGS sequence"/>
</dbReference>
<dbReference type="Gene3D" id="2.30.320.10">
    <property type="entry name" value="YwqG-like"/>
    <property type="match status" value="1"/>
</dbReference>
<evidence type="ECO:0008006" key="4">
    <source>
        <dbReference type="Google" id="ProtNLM"/>
    </source>
</evidence>
<reference evidence="2" key="1">
    <citation type="submission" date="2021-06" db="EMBL/GenBank/DDBJ databases">
        <authorList>
            <person name="Arsene-Ploetze F."/>
        </authorList>
    </citation>
    <scope>NUCLEOTIDE SEQUENCE</scope>
    <source>
        <strain evidence="2">SBRY1</strain>
    </source>
</reference>
<keyword evidence="3" id="KW-1185">Reference proteome</keyword>
<gene>
    <name evidence="2" type="ORF">SBRY_30727</name>
</gene>
<sequence length="293" mass="31182">MNSAATEALRELLARVPEIAPHATTTVLLNPRPGTPGSRDSHLGGPLLWPAAEPWPTCDRHPGEDPYDLVSVAQLHAAEAPGLPFPEGTDLLQVLWCPVHHDQPHPAGWGPAGRVVWRRTADVTEEAAEQPDGWAEWQDDPEGVVPRPCVVHPEQLPDLPPEDALPEPLRNRLAAAGAEDLYDLMSAHPGCKAGGCMDWMAATRPADLDCPSCGSPYALLLQVDSYEYLPSDTRGYGLSAFAPPEEQGLAPGTDAHDRASRPTAMSVGRGDSHGGLFVCTAAPSAHPPAFFPG</sequence>
<protein>
    <recommendedName>
        <fullName evidence="4">DUF1963 domain-containing protein</fullName>
    </recommendedName>
</protein>
<dbReference type="EMBL" id="CAJVAX010000017">
    <property type="protein sequence ID" value="CAG7642996.1"/>
    <property type="molecule type" value="Genomic_DNA"/>
</dbReference>
<name>A0A9W4H1H1_9ACTN</name>
<evidence type="ECO:0000256" key="1">
    <source>
        <dbReference type="SAM" id="MobiDB-lite"/>
    </source>
</evidence>
<dbReference type="RefSeq" id="WP_205043019.1">
    <property type="nucleotide sequence ID" value="NZ_CAJVAX010000017.1"/>
</dbReference>
<proteinExistence type="predicted"/>
<evidence type="ECO:0000313" key="2">
    <source>
        <dbReference type="EMBL" id="CAG7642996.1"/>
    </source>
</evidence>
<comment type="caution">
    <text evidence="2">The sequence shown here is derived from an EMBL/GenBank/DDBJ whole genome shotgun (WGS) entry which is preliminary data.</text>
</comment>
<evidence type="ECO:0000313" key="3">
    <source>
        <dbReference type="Proteomes" id="UP001153328"/>
    </source>
</evidence>
<feature type="region of interest" description="Disordered" evidence="1">
    <location>
        <begin position="239"/>
        <end position="267"/>
    </location>
</feature>
<accession>A0A9W4H1H1</accession>